<sequence length="478" mass="55068">MAKIENGYENFLASVIVDIKSYSGKDHLLPWIRGVKKMKESLPTEILNEKLPRFLQKCAQSFESDKRYKNDSRYIRVWLQLMDFVDDPRALLRTMEAKSIGTKRSLFYQAYALHYEKMKRFEEAEKMYRLGVQNLAEPMDELQKSYLQFVSRMERHKKKKTQMSELYFLLQRQEQKLSGKHHKVESQQHEPVLSFVDKAIVGKPEAENACHHGLVDPTINMKEAMNSINNMFKEPIEIAPLQRRSRQRSQNKENQGCNNSFEVFVDENLESETGTSRKAKTGTTQGSQPNQESFEIFIDDENADETADENDEAGKAFVFLLPRDHSPESSEEADRNSPPRARFREDTVVHRFVGSTISDEPEAVENACHHGLVDPTVNLKEAMKDINNMFGEPIDFVRPNRSKNRGKAVVETKPYPAAGFSILEDDDDEEAEQEHQGTNRPTQISPSKSDERELFEPTVCTKVALDEINKLFAMPMDF</sequence>
<feature type="compositionally biased region" description="Polar residues" evidence="1">
    <location>
        <begin position="436"/>
        <end position="447"/>
    </location>
</feature>
<dbReference type="SMART" id="SM00777">
    <property type="entry name" value="Mad3_BUB1_I"/>
    <property type="match status" value="1"/>
</dbReference>
<dbReference type="eggNOG" id="KOG1166">
    <property type="taxonomic scope" value="Eukaryota"/>
</dbReference>
<feature type="compositionally biased region" description="Polar residues" evidence="1">
    <location>
        <begin position="271"/>
        <end position="292"/>
    </location>
</feature>
<evidence type="ECO:0000313" key="4">
    <source>
        <dbReference type="Proteomes" id="UP000008694"/>
    </source>
</evidence>
<feature type="compositionally biased region" description="Polar residues" evidence="1">
    <location>
        <begin position="252"/>
        <end position="261"/>
    </location>
</feature>
<feature type="domain" description="BUB1 N-terminal" evidence="2">
    <location>
        <begin position="15"/>
        <end position="178"/>
    </location>
</feature>
<dbReference type="Gramene" id="fgenesh1_pg.C_scaffold_6000413">
    <property type="protein sequence ID" value="fgenesh1_pg.C_scaffold_6000413"/>
    <property type="gene ID" value="fgenesh1_pg.C_scaffold_6000413"/>
</dbReference>
<dbReference type="GO" id="GO:0004672">
    <property type="term" value="F:protein kinase activity"/>
    <property type="evidence" value="ECO:0007669"/>
    <property type="project" value="TreeGrafter"/>
</dbReference>
<dbReference type="GO" id="GO:0051754">
    <property type="term" value="P:meiotic sister chromatid cohesion, centromeric"/>
    <property type="evidence" value="ECO:0007669"/>
    <property type="project" value="TreeGrafter"/>
</dbReference>
<dbReference type="AlphaFoldDB" id="D7LYX9"/>
<dbReference type="InterPro" id="IPR013212">
    <property type="entry name" value="Mad3/Bub1_I"/>
</dbReference>
<dbReference type="STRING" id="81972.D7LYX9"/>
<dbReference type="EMBL" id="GL348718">
    <property type="protein sequence ID" value="EFH49470.1"/>
    <property type="molecule type" value="Genomic_DNA"/>
</dbReference>
<dbReference type="PANTHER" id="PTHR14030:SF2">
    <property type="entry name" value="OS11G0128700 PROTEIN"/>
    <property type="match status" value="1"/>
</dbReference>
<evidence type="ECO:0000259" key="2">
    <source>
        <dbReference type="PROSITE" id="PS51489"/>
    </source>
</evidence>
<name>D7LYX9_ARALL</name>
<keyword evidence="4" id="KW-1185">Reference proteome</keyword>
<organism evidence="4">
    <name type="scientific">Arabidopsis lyrata subsp. lyrata</name>
    <name type="common">Lyre-leaved rock-cress</name>
    <dbReference type="NCBI Taxonomy" id="81972"/>
    <lineage>
        <taxon>Eukaryota</taxon>
        <taxon>Viridiplantae</taxon>
        <taxon>Streptophyta</taxon>
        <taxon>Embryophyta</taxon>
        <taxon>Tracheophyta</taxon>
        <taxon>Spermatophyta</taxon>
        <taxon>Magnoliopsida</taxon>
        <taxon>eudicotyledons</taxon>
        <taxon>Gunneridae</taxon>
        <taxon>Pentapetalae</taxon>
        <taxon>rosids</taxon>
        <taxon>malvids</taxon>
        <taxon>Brassicales</taxon>
        <taxon>Brassicaceae</taxon>
        <taxon>Camelineae</taxon>
        <taxon>Arabidopsis</taxon>
    </lineage>
</organism>
<dbReference type="GO" id="GO:0007094">
    <property type="term" value="P:mitotic spindle assembly checkpoint signaling"/>
    <property type="evidence" value="ECO:0007669"/>
    <property type="project" value="InterPro"/>
</dbReference>
<dbReference type="PROSITE" id="PS51489">
    <property type="entry name" value="BUB1_N"/>
    <property type="match status" value="1"/>
</dbReference>
<dbReference type="PANTHER" id="PTHR14030">
    <property type="entry name" value="MITOTIC CHECKPOINT SERINE/THREONINE-PROTEIN KINASE BUB1"/>
    <property type="match status" value="1"/>
</dbReference>
<evidence type="ECO:0000256" key="1">
    <source>
        <dbReference type="SAM" id="MobiDB-lite"/>
    </source>
</evidence>
<dbReference type="Proteomes" id="UP000008694">
    <property type="component" value="Unassembled WGS sequence"/>
</dbReference>
<dbReference type="HOGENOM" id="CLU_022913_1_0_1"/>
<reference evidence="4" key="1">
    <citation type="journal article" date="2011" name="Nat. Genet.">
        <title>The Arabidopsis lyrata genome sequence and the basis of rapid genome size change.</title>
        <authorList>
            <person name="Hu T.T."/>
            <person name="Pattyn P."/>
            <person name="Bakker E.G."/>
            <person name="Cao J."/>
            <person name="Cheng J.-F."/>
            <person name="Clark R.M."/>
            <person name="Fahlgren N."/>
            <person name="Fawcett J.A."/>
            <person name="Grimwood J."/>
            <person name="Gundlach H."/>
            <person name="Haberer G."/>
            <person name="Hollister J.D."/>
            <person name="Ossowski S."/>
            <person name="Ottilar R.P."/>
            <person name="Salamov A.A."/>
            <person name="Schneeberger K."/>
            <person name="Spannagl M."/>
            <person name="Wang X."/>
            <person name="Yang L."/>
            <person name="Nasrallah M.E."/>
            <person name="Bergelson J."/>
            <person name="Carrington J.C."/>
            <person name="Gaut B.S."/>
            <person name="Schmutz J."/>
            <person name="Mayer K.F.X."/>
            <person name="Van de Peer Y."/>
            <person name="Grigoriev I.V."/>
            <person name="Nordborg M."/>
            <person name="Weigel D."/>
            <person name="Guo Y.-L."/>
        </authorList>
    </citation>
    <scope>NUCLEOTIDE SEQUENCE [LARGE SCALE GENOMIC DNA]</scope>
    <source>
        <strain evidence="4">cv. MN47</strain>
    </source>
</reference>
<protein>
    <recommendedName>
        <fullName evidence="2">BUB1 N-terminal domain-containing protein</fullName>
    </recommendedName>
</protein>
<accession>D7LYX9</accession>
<feature type="region of interest" description="Disordered" evidence="1">
    <location>
        <begin position="243"/>
        <end position="292"/>
    </location>
</feature>
<dbReference type="InterPro" id="IPR015661">
    <property type="entry name" value="Bub1/Mad3"/>
</dbReference>
<dbReference type="Pfam" id="PF08311">
    <property type="entry name" value="Mad3_BUB1_I"/>
    <property type="match status" value="1"/>
</dbReference>
<gene>
    <name evidence="3" type="ORF">ARALYDRAFT_349820</name>
</gene>
<proteinExistence type="predicted"/>
<feature type="region of interest" description="Disordered" evidence="1">
    <location>
        <begin position="322"/>
        <end position="343"/>
    </location>
</feature>
<evidence type="ECO:0000313" key="3">
    <source>
        <dbReference type="EMBL" id="EFH49470.1"/>
    </source>
</evidence>
<dbReference type="FunFam" id="1.25.40.430:FF:000005">
    <property type="entry name" value="Mad3/BUB1 homology region 1"/>
    <property type="match status" value="1"/>
</dbReference>
<feature type="region of interest" description="Disordered" evidence="1">
    <location>
        <begin position="427"/>
        <end position="455"/>
    </location>
</feature>
<dbReference type="Gene3D" id="1.25.40.430">
    <property type="match status" value="1"/>
</dbReference>